<dbReference type="STRING" id="419015.HMPREF3214_01308"/>
<reference evidence="1 2" key="1">
    <citation type="submission" date="2013-08" db="EMBL/GenBank/DDBJ databases">
        <authorList>
            <person name="Weinstock G."/>
            <person name="Sodergren E."/>
            <person name="Wylie T."/>
            <person name="Fulton L."/>
            <person name="Fulton R."/>
            <person name="Fronick C."/>
            <person name="O'Laughlin M."/>
            <person name="Godfrey J."/>
            <person name="Miner T."/>
            <person name="Herter B."/>
            <person name="Appelbaum E."/>
            <person name="Cordes M."/>
            <person name="Lek S."/>
            <person name="Wollam A."/>
            <person name="Pepin K.H."/>
            <person name="Palsikar V.B."/>
            <person name="Mitreva M."/>
            <person name="Wilson R.K."/>
        </authorList>
    </citation>
    <scope>NUCLEOTIDE SEQUENCE [LARGE SCALE GENOMIC DNA]</scope>
    <source>
        <strain evidence="1 2">F0580</strain>
    </source>
</reference>
<evidence type="ECO:0000313" key="1">
    <source>
        <dbReference type="EMBL" id="ERH30244.1"/>
    </source>
</evidence>
<sequence length="190" mass="20881">MVLVPTVVQAQPVHDGNFIDNVQIALLNEAKGRGYSVNTISDLTVGTGILENTSTSPEALAQEIADVFFPVRNTSSDSLEISERSFRQYTAKVFAGVPLLGACNIYQDFEATVSQYKVRSYKLLGGSYVSGVCLFAWSHNRNWAEKVGREFHINMKGTASAVVKGAPVSFNPTFMAIFDVRENDLQQHVQ</sequence>
<dbReference type="Proteomes" id="UP000016519">
    <property type="component" value="Unassembled WGS sequence"/>
</dbReference>
<name>U1R9L0_9BIFI</name>
<dbReference type="HOGENOM" id="CLU_1425289_0_0_11"/>
<dbReference type="EMBL" id="AWSI01000036">
    <property type="protein sequence ID" value="ERH30244.1"/>
    <property type="molecule type" value="Genomic_DNA"/>
</dbReference>
<proteinExistence type="predicted"/>
<protein>
    <submittedName>
        <fullName evidence="1">Uncharacterized protein</fullName>
    </submittedName>
</protein>
<keyword evidence="2" id="KW-1185">Reference proteome</keyword>
<dbReference type="RefSeq" id="WP_021618445.1">
    <property type="nucleotide sequence ID" value="NZ_KE952645.1"/>
</dbReference>
<dbReference type="AlphaFoldDB" id="U1R9L0"/>
<gene>
    <name evidence="1" type="ORF">HMPREF9244_01325</name>
</gene>
<comment type="caution">
    <text evidence="1">The sequence shown here is derived from an EMBL/GenBank/DDBJ whole genome shotgun (WGS) entry which is preliminary data.</text>
</comment>
<organism evidence="1 2">
    <name type="scientific">Alloscardovia omnicolens F0580</name>
    <dbReference type="NCBI Taxonomy" id="1321816"/>
    <lineage>
        <taxon>Bacteria</taxon>
        <taxon>Bacillati</taxon>
        <taxon>Actinomycetota</taxon>
        <taxon>Actinomycetes</taxon>
        <taxon>Bifidobacteriales</taxon>
        <taxon>Bifidobacteriaceae</taxon>
        <taxon>Alloscardovia</taxon>
    </lineage>
</organism>
<accession>U1R9L0</accession>
<evidence type="ECO:0000313" key="2">
    <source>
        <dbReference type="Proteomes" id="UP000016519"/>
    </source>
</evidence>